<evidence type="ECO:0000256" key="15">
    <source>
        <dbReference type="ARBA" id="ARBA00022777"/>
    </source>
</evidence>
<dbReference type="PRINTS" id="PR00019">
    <property type="entry name" value="LEURICHRPT"/>
</dbReference>
<keyword evidence="15" id="KW-0418">Kinase</keyword>
<evidence type="ECO:0000256" key="6">
    <source>
        <dbReference type="ARBA" id="ARBA00022475"/>
    </source>
</evidence>
<dbReference type="SUPFAM" id="SSF52047">
    <property type="entry name" value="RNI-like"/>
    <property type="match status" value="1"/>
</dbReference>
<evidence type="ECO:0000256" key="26">
    <source>
        <dbReference type="SAM" id="Phobius"/>
    </source>
</evidence>
<name>A0A2T7F905_9POAL</name>
<evidence type="ECO:0000256" key="24">
    <source>
        <dbReference type="ARBA" id="ARBA00056628"/>
    </source>
</evidence>
<dbReference type="PANTHER" id="PTHR48005:SF88">
    <property type="entry name" value="PROTEIN KINASE DOMAIN-CONTAINING PROTEIN"/>
    <property type="match status" value="1"/>
</dbReference>
<organism evidence="28 29">
    <name type="scientific">Panicum hallii var. hallii</name>
    <dbReference type="NCBI Taxonomy" id="1504633"/>
    <lineage>
        <taxon>Eukaryota</taxon>
        <taxon>Viridiplantae</taxon>
        <taxon>Streptophyta</taxon>
        <taxon>Embryophyta</taxon>
        <taxon>Tracheophyta</taxon>
        <taxon>Spermatophyta</taxon>
        <taxon>Magnoliopsida</taxon>
        <taxon>Liliopsida</taxon>
        <taxon>Poales</taxon>
        <taxon>Poaceae</taxon>
        <taxon>PACMAD clade</taxon>
        <taxon>Panicoideae</taxon>
        <taxon>Panicodae</taxon>
        <taxon>Paniceae</taxon>
        <taxon>Panicinae</taxon>
        <taxon>Panicum</taxon>
        <taxon>Panicum sect. Panicum</taxon>
    </lineage>
</organism>
<keyword evidence="13" id="KW-0677">Repeat</keyword>
<evidence type="ECO:0000256" key="2">
    <source>
        <dbReference type="ARBA" id="ARBA00004389"/>
    </source>
</evidence>
<keyword evidence="14" id="KW-0547">Nucleotide-binding</keyword>
<evidence type="ECO:0000256" key="16">
    <source>
        <dbReference type="ARBA" id="ARBA00022840"/>
    </source>
</evidence>
<dbReference type="Pfam" id="PF08263">
    <property type="entry name" value="LRRNT_2"/>
    <property type="match status" value="1"/>
</dbReference>
<keyword evidence="10" id="KW-0808">Transferase</keyword>
<evidence type="ECO:0000256" key="8">
    <source>
        <dbReference type="ARBA" id="ARBA00022553"/>
    </source>
</evidence>
<dbReference type="STRING" id="1504633.A0A2T7F905"/>
<dbReference type="SMART" id="SM00365">
    <property type="entry name" value="LRR_SD22"/>
    <property type="match status" value="7"/>
</dbReference>
<evidence type="ECO:0000256" key="17">
    <source>
        <dbReference type="ARBA" id="ARBA00022989"/>
    </source>
</evidence>
<dbReference type="Pfam" id="PF23598">
    <property type="entry name" value="LRR_14"/>
    <property type="match status" value="1"/>
</dbReference>
<feature type="transmembrane region" description="Helical" evidence="26">
    <location>
        <begin position="654"/>
        <end position="676"/>
    </location>
</feature>
<evidence type="ECO:0000256" key="21">
    <source>
        <dbReference type="ARBA" id="ARBA00047899"/>
    </source>
</evidence>
<dbReference type="Proteomes" id="UP000244336">
    <property type="component" value="Chromosome 1"/>
</dbReference>
<comment type="similarity">
    <text evidence="4">Belongs to the protein kinase superfamily. Ser/Thr protein kinase family.</text>
</comment>
<dbReference type="GO" id="GO:0005524">
    <property type="term" value="F:ATP binding"/>
    <property type="evidence" value="ECO:0007669"/>
    <property type="project" value="UniProtKB-KW"/>
</dbReference>
<evidence type="ECO:0000256" key="3">
    <source>
        <dbReference type="ARBA" id="ARBA00004479"/>
    </source>
</evidence>
<dbReference type="Gene3D" id="3.80.10.10">
    <property type="entry name" value="Ribonuclease Inhibitor"/>
    <property type="match status" value="4"/>
</dbReference>
<dbReference type="GO" id="GO:0004674">
    <property type="term" value="F:protein serine/threonine kinase activity"/>
    <property type="evidence" value="ECO:0007669"/>
    <property type="project" value="UniProtKB-KW"/>
</dbReference>
<dbReference type="InterPro" id="IPR008271">
    <property type="entry name" value="Ser/Thr_kinase_AS"/>
</dbReference>
<evidence type="ECO:0000313" key="29">
    <source>
        <dbReference type="Proteomes" id="UP000244336"/>
    </source>
</evidence>
<dbReference type="PROSITE" id="PS00108">
    <property type="entry name" value="PROTEIN_KINASE_ST"/>
    <property type="match status" value="1"/>
</dbReference>
<keyword evidence="19" id="KW-0675">Receptor</keyword>
<dbReference type="InterPro" id="IPR003591">
    <property type="entry name" value="Leu-rich_rpt_typical-subtyp"/>
</dbReference>
<evidence type="ECO:0000256" key="25">
    <source>
        <dbReference type="ARBA" id="ARBA00072040"/>
    </source>
</evidence>
<dbReference type="GO" id="GO:0005886">
    <property type="term" value="C:plasma membrane"/>
    <property type="evidence" value="ECO:0007669"/>
    <property type="project" value="UniProtKB-SubCell"/>
</dbReference>
<dbReference type="FunFam" id="3.30.200.20:FF:000432">
    <property type="entry name" value="LRR receptor-like serine/threonine-protein kinase EFR"/>
    <property type="match status" value="1"/>
</dbReference>
<evidence type="ECO:0000256" key="12">
    <source>
        <dbReference type="ARBA" id="ARBA00022729"/>
    </source>
</evidence>
<reference evidence="28 29" key="1">
    <citation type="submission" date="2018-04" db="EMBL/GenBank/DDBJ databases">
        <title>WGS assembly of Panicum hallii var. hallii HAL2.</title>
        <authorList>
            <person name="Lovell J."/>
            <person name="Jenkins J."/>
            <person name="Lowry D."/>
            <person name="Mamidi S."/>
            <person name="Sreedasyam A."/>
            <person name="Weng X."/>
            <person name="Barry K."/>
            <person name="Bonette J."/>
            <person name="Campitelli B."/>
            <person name="Daum C."/>
            <person name="Gordon S."/>
            <person name="Gould B."/>
            <person name="Lipzen A."/>
            <person name="MacQueen A."/>
            <person name="Palacio-Mejia J."/>
            <person name="Plott C."/>
            <person name="Shakirov E."/>
            <person name="Shu S."/>
            <person name="Yoshinaga Y."/>
            <person name="Zane M."/>
            <person name="Rokhsar D."/>
            <person name="Grimwood J."/>
            <person name="Schmutz J."/>
            <person name="Juenger T."/>
        </authorList>
    </citation>
    <scope>NUCLEOTIDE SEQUENCE [LARGE SCALE GENOMIC DNA]</scope>
    <source>
        <strain evidence="29">cv. HAL2</strain>
    </source>
</reference>
<evidence type="ECO:0000256" key="1">
    <source>
        <dbReference type="ARBA" id="ARBA00004162"/>
    </source>
</evidence>
<keyword evidence="6" id="KW-1003">Cell membrane</keyword>
<proteinExistence type="inferred from homology"/>
<dbReference type="GO" id="GO:0005789">
    <property type="term" value="C:endoplasmic reticulum membrane"/>
    <property type="evidence" value="ECO:0007669"/>
    <property type="project" value="UniProtKB-SubCell"/>
</dbReference>
<dbReference type="InterPro" id="IPR011009">
    <property type="entry name" value="Kinase-like_dom_sf"/>
</dbReference>
<dbReference type="SUPFAM" id="SSF52058">
    <property type="entry name" value="L domain-like"/>
    <property type="match status" value="1"/>
</dbReference>
<dbReference type="OrthoDB" id="676979at2759"/>
<dbReference type="SUPFAM" id="SSF56112">
    <property type="entry name" value="Protein kinase-like (PK-like)"/>
    <property type="match status" value="1"/>
</dbReference>
<dbReference type="Pfam" id="PF00069">
    <property type="entry name" value="Pkinase"/>
    <property type="match status" value="1"/>
</dbReference>
<dbReference type="InterPro" id="IPR051420">
    <property type="entry name" value="Ser_Thr_Kinases_DiverseReg"/>
</dbReference>
<keyword evidence="18 26" id="KW-0472">Membrane</keyword>
<keyword evidence="11 26" id="KW-0812">Transmembrane</keyword>
<dbReference type="PROSITE" id="PS51450">
    <property type="entry name" value="LRR"/>
    <property type="match status" value="1"/>
</dbReference>
<evidence type="ECO:0000256" key="4">
    <source>
        <dbReference type="ARBA" id="ARBA00008684"/>
    </source>
</evidence>
<protein>
    <recommendedName>
        <fullName evidence="25">Receptor kinase-like protein Xa21</fullName>
        <ecNumber evidence="5">2.7.11.1</ecNumber>
    </recommendedName>
</protein>
<dbReference type="FunFam" id="1.10.510.10:FF:000358">
    <property type="entry name" value="Putative leucine-rich repeat receptor-like serine/threonine-protein kinase"/>
    <property type="match status" value="1"/>
</dbReference>
<evidence type="ECO:0000256" key="11">
    <source>
        <dbReference type="ARBA" id="ARBA00022692"/>
    </source>
</evidence>
<evidence type="ECO:0000256" key="14">
    <source>
        <dbReference type="ARBA" id="ARBA00022741"/>
    </source>
</evidence>
<comment type="catalytic activity">
    <reaction evidence="21">
        <text>L-threonyl-[protein] + ATP = O-phospho-L-threonyl-[protein] + ADP + H(+)</text>
        <dbReference type="Rhea" id="RHEA:46608"/>
        <dbReference type="Rhea" id="RHEA-COMP:11060"/>
        <dbReference type="Rhea" id="RHEA-COMP:11605"/>
        <dbReference type="ChEBI" id="CHEBI:15378"/>
        <dbReference type="ChEBI" id="CHEBI:30013"/>
        <dbReference type="ChEBI" id="CHEBI:30616"/>
        <dbReference type="ChEBI" id="CHEBI:61977"/>
        <dbReference type="ChEBI" id="CHEBI:456216"/>
        <dbReference type="EC" id="2.7.11.1"/>
    </reaction>
</comment>
<comment type="subcellular location">
    <subcellularLocation>
        <location evidence="1">Cell membrane</location>
        <topology evidence="1">Single-pass membrane protein</topology>
    </subcellularLocation>
    <subcellularLocation>
        <location evidence="2">Endoplasmic reticulum membrane</location>
        <topology evidence="2">Single-pass membrane protein</topology>
    </subcellularLocation>
    <subcellularLocation>
        <location evidence="3">Membrane</location>
        <topology evidence="3">Single-pass type I membrane protein</topology>
    </subcellularLocation>
</comment>
<keyword evidence="20" id="KW-0325">Glycoprotein</keyword>
<dbReference type="EMBL" id="CM009749">
    <property type="protein sequence ID" value="PUZ76558.1"/>
    <property type="molecule type" value="Genomic_DNA"/>
</dbReference>
<dbReference type="PROSITE" id="PS50011">
    <property type="entry name" value="PROTEIN_KINASE_DOM"/>
    <property type="match status" value="1"/>
</dbReference>
<dbReference type="EC" id="2.7.11.1" evidence="5"/>
<keyword evidence="9" id="KW-0433">Leucine-rich repeat</keyword>
<dbReference type="FunFam" id="3.80.10.10:FF:000905">
    <property type="entry name" value="Receptor-like protein kinase 7"/>
    <property type="match status" value="1"/>
</dbReference>
<evidence type="ECO:0000256" key="18">
    <source>
        <dbReference type="ARBA" id="ARBA00023136"/>
    </source>
</evidence>
<dbReference type="SMART" id="SM00220">
    <property type="entry name" value="S_TKc"/>
    <property type="match status" value="1"/>
</dbReference>
<dbReference type="Gene3D" id="3.30.200.20">
    <property type="entry name" value="Phosphorylase Kinase, domain 1"/>
    <property type="match status" value="1"/>
</dbReference>
<feature type="domain" description="Protein kinase" evidence="27">
    <location>
        <begin position="711"/>
        <end position="1016"/>
    </location>
</feature>
<sequence length="1025" mass="112170">MNEPMVARKLVKSVMIAVLALMLFYRPRYVHSTAVPQNSTDMLALIDFRQAITGDPRGFFNSWNNSVDYCNWNGVTCSKTHLGRIRELKITGQSLEGRISPSLGNLTLLKILDLSSNSLSGQLPDLNRLRKLQKLFLNFNNLQGLAPNALKNCSSLQALNIGGNMLAGPIPPELGFLYNLSVLHLGSNSFTGVIPSSLGNITQLVYLLLHNNQLEGNIPTELGQSAMLIQLTLGENRLSGSIPTTLLNHSSLAILDVNTNFLLMELPSTIGNTLPSLLALGLENNMFQGQIPASLGNASNLSIIYLTSNNFTGQVPSSLGNLSPLKHLKLDGNKLETSDSKSWEFLDALGKCRFLQVLTLSDNQLQGAIPNSIGKLSPGLQYLGLEKNNLTGMIPESIGNLKGLNYLYLGQNNLAGPIGSWVGNLKNLGKLNLADNNFSGQIPSSLGSLTGLTELYLQNNKFDGPVPASLENLQYLLVLNLSCNNLQGPIPKELYSPISTITTCILSYNNLEGPIPPEVRSLQQLNELDLSSNKLTGEIPVTLGECRQLEILKMGYNFLTGNISFLSTLTSLSMLNLSHNNLSGSIPIELGNLSYLTQLDLSYNDLRDKVPRDGVFRNASAVSLVGNSGLCGWTLDSHMRSCPTASRRKVAQYYLIRVLIPVFCFMSLLILIYFVLTEKRMARAPSLSPRTLGDQFPIVSYNDLAQATKNFSESNLIGRGSCGSVYRGNLTKHKLEVAVKVLDLDMRGAEKSFLSECQALRNIRHRNLVPIITACSRVDANGNVFKALVYEFMLNGNLDSWLHLKGNGKARKPLSLNQRTCLAVNIADVLDYLHHESGSTIIHCDVKPSNILLDDDMNARLGDFGIAKLYLDSRSQSTRDSNTTSSIGVKGTIGYIAPEYARGGQATTYGDVYGFGIVLLEMLTGKRPTDSLFVNELNIVSFVERSFPDKILDVIDTPLQDDVKTTQANMVTENGAYQCLLSLLQVALSCTRQLPGERTTMREAASRIRAIKTTYAEGKQKHALK</sequence>
<comment type="function">
    <text evidence="23">Receptor kinase that detects X.oryzae pv. oryzae protein Ax21 to promote innate immunity. Following X.oryzae pv. oryzae protein Ax21 detection, undergoes cleavage, releasing the processed protein kinase Xa21 chain.</text>
</comment>
<dbReference type="SMART" id="SM00369">
    <property type="entry name" value="LRR_TYP"/>
    <property type="match status" value="9"/>
</dbReference>
<comment type="catalytic activity">
    <reaction evidence="22">
        <text>L-seryl-[protein] + ATP = O-phospho-L-seryl-[protein] + ADP + H(+)</text>
        <dbReference type="Rhea" id="RHEA:17989"/>
        <dbReference type="Rhea" id="RHEA-COMP:9863"/>
        <dbReference type="Rhea" id="RHEA-COMP:11604"/>
        <dbReference type="ChEBI" id="CHEBI:15378"/>
        <dbReference type="ChEBI" id="CHEBI:29999"/>
        <dbReference type="ChEBI" id="CHEBI:30616"/>
        <dbReference type="ChEBI" id="CHEBI:83421"/>
        <dbReference type="ChEBI" id="CHEBI:456216"/>
        <dbReference type="EC" id="2.7.11.1"/>
    </reaction>
</comment>
<dbReference type="InterPro" id="IPR032675">
    <property type="entry name" value="LRR_dom_sf"/>
</dbReference>
<dbReference type="AlphaFoldDB" id="A0A2T7F905"/>
<evidence type="ECO:0000256" key="7">
    <source>
        <dbReference type="ARBA" id="ARBA00022527"/>
    </source>
</evidence>
<keyword evidence="12" id="KW-0732">Signal</keyword>
<keyword evidence="8" id="KW-0597">Phosphoprotein</keyword>
<keyword evidence="16" id="KW-0067">ATP-binding</keyword>
<keyword evidence="29" id="KW-1185">Reference proteome</keyword>
<dbReference type="FunFam" id="3.80.10.10:FF:000288">
    <property type="entry name" value="LRR receptor-like serine/threonine-protein kinase EFR"/>
    <property type="match status" value="1"/>
</dbReference>
<dbReference type="Pfam" id="PF00560">
    <property type="entry name" value="LRR_1"/>
    <property type="match status" value="7"/>
</dbReference>
<accession>A0A2T7F905</accession>
<gene>
    <name evidence="28" type="ORF">GQ55_1G300400</name>
</gene>
<evidence type="ECO:0000256" key="13">
    <source>
        <dbReference type="ARBA" id="ARBA00022737"/>
    </source>
</evidence>
<dbReference type="Gene3D" id="1.10.510.10">
    <property type="entry name" value="Transferase(Phosphotransferase) domain 1"/>
    <property type="match status" value="1"/>
</dbReference>
<evidence type="ECO:0000313" key="28">
    <source>
        <dbReference type="EMBL" id="PUZ76558.1"/>
    </source>
</evidence>
<evidence type="ECO:0000256" key="19">
    <source>
        <dbReference type="ARBA" id="ARBA00023170"/>
    </source>
</evidence>
<dbReference type="InterPro" id="IPR000719">
    <property type="entry name" value="Prot_kinase_dom"/>
</dbReference>
<dbReference type="InterPro" id="IPR055414">
    <property type="entry name" value="LRR_R13L4/SHOC2-like"/>
</dbReference>
<evidence type="ECO:0000256" key="10">
    <source>
        <dbReference type="ARBA" id="ARBA00022679"/>
    </source>
</evidence>
<keyword evidence="17 26" id="KW-1133">Transmembrane helix</keyword>
<dbReference type="PANTHER" id="PTHR48005">
    <property type="entry name" value="LEUCINE RICH REPEAT KINASE 2"/>
    <property type="match status" value="1"/>
</dbReference>
<evidence type="ECO:0000256" key="23">
    <source>
        <dbReference type="ARBA" id="ARBA00054320"/>
    </source>
</evidence>
<dbReference type="Gramene" id="PUZ76558">
    <property type="protein sequence ID" value="PUZ76558"/>
    <property type="gene ID" value="GQ55_1G300400"/>
</dbReference>
<dbReference type="InterPro" id="IPR013210">
    <property type="entry name" value="LRR_N_plant-typ"/>
</dbReference>
<evidence type="ECO:0000256" key="5">
    <source>
        <dbReference type="ARBA" id="ARBA00012513"/>
    </source>
</evidence>
<evidence type="ECO:0000259" key="27">
    <source>
        <dbReference type="PROSITE" id="PS50011"/>
    </source>
</evidence>
<comment type="function">
    <text evidence="24">The processed protein kinase Xa21 chain released by protein cleavage after X.oryzae pv. oryzae protein Ax21 detection translocates into the nucleus where it can bind and regulate WRKY62, a transcription factor. Confers resistance to the bacterial pathogen X.oryzae pv. oryzae (Xoo).</text>
</comment>
<evidence type="ECO:0000256" key="9">
    <source>
        <dbReference type="ARBA" id="ARBA00022614"/>
    </source>
</evidence>
<keyword evidence="7" id="KW-0723">Serine/threonine-protein kinase</keyword>
<evidence type="ECO:0000256" key="20">
    <source>
        <dbReference type="ARBA" id="ARBA00023180"/>
    </source>
</evidence>
<evidence type="ECO:0000256" key="22">
    <source>
        <dbReference type="ARBA" id="ARBA00048679"/>
    </source>
</evidence>
<dbReference type="InterPro" id="IPR001611">
    <property type="entry name" value="Leu-rich_rpt"/>
</dbReference>